<accession>A0A854QFB4</accession>
<organism evidence="1 2">
    <name type="scientific">Cryptococcus neoformans Tu259-1</name>
    <dbReference type="NCBI Taxonomy" id="1230072"/>
    <lineage>
        <taxon>Eukaryota</taxon>
        <taxon>Fungi</taxon>
        <taxon>Dikarya</taxon>
        <taxon>Basidiomycota</taxon>
        <taxon>Agaricomycotina</taxon>
        <taxon>Tremellomycetes</taxon>
        <taxon>Tremellales</taxon>
        <taxon>Cryptococcaceae</taxon>
        <taxon>Cryptococcus</taxon>
        <taxon>Cryptococcus neoformans species complex</taxon>
    </lineage>
</organism>
<protein>
    <submittedName>
        <fullName evidence="1">Uncharacterized protein</fullName>
    </submittedName>
</protein>
<gene>
    <name evidence="1" type="ORF">C361_02791</name>
</gene>
<reference evidence="1 2" key="1">
    <citation type="submission" date="2017-06" db="EMBL/GenBank/DDBJ databases">
        <title>Global population genomics of the pathogenic fungus Cryptococcus neoformans var. grubii.</title>
        <authorList>
            <person name="Cuomo C."/>
            <person name="Litvintseva A."/>
            <person name="Chen Y."/>
            <person name="Young S."/>
            <person name="Zeng Q."/>
            <person name="Chapman S."/>
            <person name="Gujja S."/>
            <person name="Saif S."/>
            <person name="Birren B."/>
        </authorList>
    </citation>
    <scope>NUCLEOTIDE SEQUENCE [LARGE SCALE GENOMIC DNA]</scope>
    <source>
        <strain evidence="1 2">Tu259-1</strain>
    </source>
</reference>
<dbReference type="EMBL" id="AMKT01000037">
    <property type="protein sequence ID" value="OXG23026.1"/>
    <property type="molecule type" value="Genomic_DNA"/>
</dbReference>
<comment type="caution">
    <text evidence="1">The sequence shown here is derived from an EMBL/GenBank/DDBJ whole genome shotgun (WGS) entry which is preliminary data.</text>
</comment>
<evidence type="ECO:0000313" key="1">
    <source>
        <dbReference type="EMBL" id="OXG23026.1"/>
    </source>
</evidence>
<sequence length="365" mass="40733">MVLELLDRPIETSGSELQKNVKSVYKRLDINPTLIDNPKCPPKTAKLLSSKLPTAKGLPIYQTSAMSVMPLKEVGKVMAQLFPRRSLQPVPEHLFSTNGVERLVEQQQVWRAQQDERGQELGRRGHMLDARPGKVYRHQLDDECYRHDGLQRERDCLVLTINVSIDYADLHGLATALLVQWALFSVTPSEPGGCLLPRLLLALVALGVDLLSGECDRLWIKTPGQLCCLGTMPAAFDAFFHLTISYQTILRDLDFEDPLGGGWTYRIGTICCDRLAVVAITGVSHFSKENEQTFGDKEAAALAKALMVEITDQLSVPPQLIKYRFHADSPSFLALFNMGGCISLVSPSLVTRHRLEVRQHHEHGM</sequence>
<dbReference type="AlphaFoldDB" id="A0A854QFB4"/>
<proteinExistence type="predicted"/>
<dbReference type="Proteomes" id="UP000199727">
    <property type="component" value="Unassembled WGS sequence"/>
</dbReference>
<name>A0A854QFB4_CRYNE</name>
<evidence type="ECO:0000313" key="2">
    <source>
        <dbReference type="Proteomes" id="UP000199727"/>
    </source>
</evidence>